<reference evidence="10 11" key="1">
    <citation type="journal article" date="2015" name="Infect. Genet. Evol.">
        <title>Genomic sequences of six botulinum neurotoxin-producing strains representing three clostridial species illustrate the mobility and diversity of botulinum neurotoxin genes.</title>
        <authorList>
            <person name="Smith T.J."/>
            <person name="Hill K.K."/>
            <person name="Xie G."/>
            <person name="Foley B.T."/>
            <person name="Williamson C.H."/>
            <person name="Foster J.T."/>
            <person name="Johnson S.L."/>
            <person name="Chertkov O."/>
            <person name="Teshima H."/>
            <person name="Gibbons H.S."/>
            <person name="Johnsky L.A."/>
            <person name="Karavis M.A."/>
            <person name="Smith L.A."/>
        </authorList>
    </citation>
    <scope>NUCLEOTIDE SEQUENCE [LARGE SCALE GENOMIC DNA]</scope>
    <source>
        <strain evidence="10 11">CDC 2741</strain>
    </source>
</reference>
<dbReference type="PANTHER" id="PTHR43219:SF2">
    <property type="entry name" value="CRISPR-ASSOCIATED ENDONUCLEASE CAS1"/>
    <property type="match status" value="1"/>
</dbReference>
<dbReference type="Pfam" id="PF01867">
    <property type="entry name" value="Cas_Cas1"/>
    <property type="match status" value="1"/>
</dbReference>
<keyword evidence="11" id="KW-1185">Reference proteome</keyword>
<dbReference type="GO" id="GO:0004520">
    <property type="term" value="F:DNA endonuclease activity"/>
    <property type="evidence" value="ECO:0007669"/>
    <property type="project" value="InterPro"/>
</dbReference>
<dbReference type="NCBIfam" id="TIGR00287">
    <property type="entry name" value="cas1"/>
    <property type="match status" value="1"/>
</dbReference>
<dbReference type="NCBIfam" id="TIGR03641">
    <property type="entry name" value="cas1_HMARI"/>
    <property type="match status" value="1"/>
</dbReference>
<dbReference type="Proteomes" id="UP000031366">
    <property type="component" value="Unassembled WGS sequence"/>
</dbReference>
<dbReference type="InterPro" id="IPR019858">
    <property type="entry name" value="CRISPR-assoc_Cas1_HMARI/TNEAP"/>
</dbReference>
<dbReference type="HAMAP" id="MF_01470">
    <property type="entry name" value="Cas1"/>
    <property type="match status" value="1"/>
</dbReference>
<accession>A0A0C1UA03</accession>
<evidence type="ECO:0000256" key="7">
    <source>
        <dbReference type="ARBA" id="ARBA00023125"/>
    </source>
</evidence>
<feature type="binding site" evidence="9">
    <location>
        <position position="154"/>
    </location>
    <ligand>
        <name>Mn(2+)</name>
        <dbReference type="ChEBI" id="CHEBI:29035"/>
    </ligand>
</feature>
<keyword evidence="6 9" id="KW-0051">Antiviral defense</keyword>
<evidence type="ECO:0000256" key="5">
    <source>
        <dbReference type="ARBA" id="ARBA00022842"/>
    </source>
</evidence>
<keyword evidence="7 9" id="KW-0238">DNA-binding</keyword>
<evidence type="ECO:0000256" key="3">
    <source>
        <dbReference type="ARBA" id="ARBA00022759"/>
    </source>
</evidence>
<comment type="subunit">
    <text evidence="9">Homodimer, forms a heterotetramer with a Cas2 homodimer.</text>
</comment>
<comment type="function">
    <text evidence="9">CRISPR (clustered regularly interspaced short palindromic repeat), is an adaptive immune system that provides protection against mobile genetic elements (viruses, transposable elements and conjugative plasmids). CRISPR clusters contain spacers, sequences complementary to antecedent mobile elements, and target invading nucleic acids. CRISPR clusters are transcribed and processed into CRISPR RNA (crRNA). Acts as a dsDNA endonuclease. Involved in the integration of spacer DNA into the CRISPR cassette.</text>
</comment>
<keyword evidence="4 9" id="KW-0378">Hydrolase</keyword>
<dbReference type="EMBL" id="AYSO01000007">
    <property type="protein sequence ID" value="KIE48478.1"/>
    <property type="molecule type" value="Genomic_DNA"/>
</dbReference>
<dbReference type="InterPro" id="IPR042206">
    <property type="entry name" value="CRISPR-assoc_Cas1_C"/>
</dbReference>
<dbReference type="GO" id="GO:0043571">
    <property type="term" value="P:maintenance of CRISPR repeat elements"/>
    <property type="evidence" value="ECO:0007669"/>
    <property type="project" value="UniProtKB-UniRule"/>
</dbReference>
<dbReference type="GO" id="GO:0016787">
    <property type="term" value="F:hydrolase activity"/>
    <property type="evidence" value="ECO:0007669"/>
    <property type="project" value="UniProtKB-KW"/>
</dbReference>
<evidence type="ECO:0000256" key="8">
    <source>
        <dbReference type="ARBA" id="ARBA00023211"/>
    </source>
</evidence>
<comment type="similarity">
    <text evidence="9">Belongs to the CRISPR-associated endonuclease Cas1 family.</text>
</comment>
<keyword evidence="3 9" id="KW-0255">Endonuclease</keyword>
<keyword evidence="2 9" id="KW-0479">Metal-binding</keyword>
<dbReference type="CDD" id="cd09722">
    <property type="entry name" value="Cas1_I-B"/>
    <property type="match status" value="1"/>
</dbReference>
<name>A0A0C1UA03_9CLOT</name>
<keyword evidence="5 9" id="KW-0460">Magnesium</keyword>
<dbReference type="STRING" id="29341.RSJ17_10295"/>
<sequence>MSSDYYIFSNGRIMRKENTIYFEGAECGRKAIPIEEVERIHLFGEVDLNTKLLNYISQYGIMLNFYNYYGFYSGTYYSRKKNVSGLLNVKQAKHYLDYSRRLYLAQSFIDSAVHHILKNLRRHKEKVAENIEYIENERKNICRVNTIEKLMGIEGRIRKSYYQCFNSILKYEFTFKKREKRPPTDPVNALISFGNSLMYTTTLGQIYETQLDSTISYLHEPSTKRFSLTLDISEIFKPLIIDNLIFYCINNKILQKEDFDNNEGICFLSEAGKKKFIREYDKKLNTTVKHRSLNRSVSYKTFIKLECYKLVKYFIEDEPYKPLKAWW</sequence>
<dbReference type="Gene3D" id="3.100.10.20">
    <property type="entry name" value="CRISPR-associated endonuclease Cas1, N-terminal domain"/>
    <property type="match status" value="1"/>
</dbReference>
<evidence type="ECO:0000256" key="6">
    <source>
        <dbReference type="ARBA" id="ARBA00023118"/>
    </source>
</evidence>
<dbReference type="PANTHER" id="PTHR43219">
    <property type="entry name" value="CRISPR-ASSOCIATED ENDONUCLEASE CAS1"/>
    <property type="match status" value="1"/>
</dbReference>
<dbReference type="InterPro" id="IPR042211">
    <property type="entry name" value="CRISPR-assoc_Cas1_N"/>
</dbReference>
<proteinExistence type="inferred from homology"/>
<dbReference type="Gene3D" id="1.20.120.920">
    <property type="entry name" value="CRISPR-associated endonuclease Cas1, C-terminal domain"/>
    <property type="match status" value="1"/>
</dbReference>
<dbReference type="GO" id="GO:0003677">
    <property type="term" value="F:DNA binding"/>
    <property type="evidence" value="ECO:0007669"/>
    <property type="project" value="UniProtKB-KW"/>
</dbReference>
<feature type="binding site" evidence="9">
    <location>
        <position position="234"/>
    </location>
    <ligand>
        <name>Mn(2+)</name>
        <dbReference type="ChEBI" id="CHEBI:29035"/>
    </ligand>
</feature>
<evidence type="ECO:0000256" key="2">
    <source>
        <dbReference type="ARBA" id="ARBA00022723"/>
    </source>
</evidence>
<gene>
    <name evidence="9 10" type="primary">cas1</name>
    <name evidence="10" type="ORF">U732_4237</name>
</gene>
<comment type="caution">
    <text evidence="10">The sequence shown here is derived from an EMBL/GenBank/DDBJ whole genome shotgun (WGS) entry which is preliminary data.</text>
</comment>
<dbReference type="GO" id="GO:0051607">
    <property type="term" value="P:defense response to virus"/>
    <property type="evidence" value="ECO:0007669"/>
    <property type="project" value="UniProtKB-UniRule"/>
</dbReference>
<feature type="binding site" evidence="9">
    <location>
        <position position="219"/>
    </location>
    <ligand>
        <name>Mn(2+)</name>
        <dbReference type="ChEBI" id="CHEBI:29035"/>
    </ligand>
</feature>
<dbReference type="InterPro" id="IPR002729">
    <property type="entry name" value="CRISPR-assoc_Cas1"/>
</dbReference>
<organism evidence="10 11">
    <name type="scientific">Clostridium argentinense CDC 2741</name>
    <dbReference type="NCBI Taxonomy" id="1418104"/>
    <lineage>
        <taxon>Bacteria</taxon>
        <taxon>Bacillati</taxon>
        <taxon>Bacillota</taxon>
        <taxon>Clostridia</taxon>
        <taxon>Eubacteriales</taxon>
        <taxon>Clostridiaceae</taxon>
        <taxon>Clostridium</taxon>
    </lineage>
</organism>
<dbReference type="EC" id="3.1.-.-" evidence="9"/>
<comment type="cofactor">
    <cofactor evidence="9">
        <name>Mg(2+)</name>
        <dbReference type="ChEBI" id="CHEBI:18420"/>
    </cofactor>
    <cofactor evidence="9">
        <name>Mn(2+)</name>
        <dbReference type="ChEBI" id="CHEBI:29035"/>
    </cofactor>
</comment>
<dbReference type="AlphaFoldDB" id="A0A0C1UA03"/>
<evidence type="ECO:0000256" key="9">
    <source>
        <dbReference type="HAMAP-Rule" id="MF_01470"/>
    </source>
</evidence>
<dbReference type="OrthoDB" id="9803119at2"/>
<protein>
    <recommendedName>
        <fullName evidence="9">CRISPR-associated endonuclease Cas1</fullName>
        <ecNumber evidence="9">3.1.-.-</ecNumber>
    </recommendedName>
</protein>
<keyword evidence="1 9" id="KW-0540">Nuclease</keyword>
<dbReference type="GO" id="GO:0046872">
    <property type="term" value="F:metal ion binding"/>
    <property type="evidence" value="ECO:0007669"/>
    <property type="project" value="UniProtKB-UniRule"/>
</dbReference>
<keyword evidence="8 9" id="KW-0464">Manganese</keyword>
<evidence type="ECO:0000256" key="1">
    <source>
        <dbReference type="ARBA" id="ARBA00022722"/>
    </source>
</evidence>
<dbReference type="RefSeq" id="WP_039629666.1">
    <property type="nucleotide sequence ID" value="NZ_AYSO01000007.1"/>
</dbReference>
<evidence type="ECO:0000313" key="10">
    <source>
        <dbReference type="EMBL" id="KIE48478.1"/>
    </source>
</evidence>
<evidence type="ECO:0000313" key="11">
    <source>
        <dbReference type="Proteomes" id="UP000031366"/>
    </source>
</evidence>
<evidence type="ECO:0000256" key="4">
    <source>
        <dbReference type="ARBA" id="ARBA00022801"/>
    </source>
</evidence>